<keyword evidence="4" id="KW-1185">Reference proteome</keyword>
<sequence length="118" mass="13323">MTSILGLICEATAPLSHTKHRKPIPYCMMDPWVFFEFGFENGPTMERAGSIVMLPSDTDATIYDSIFCILTKDVPHIEGTVIGKVTKGFDTLQYIVWKYGHWTGIPRERLVILNCGQL</sequence>
<proteinExistence type="predicted"/>
<dbReference type="SUPFAM" id="SSF50891">
    <property type="entry name" value="Cyclophilin-like"/>
    <property type="match status" value="1"/>
</dbReference>
<dbReference type="InterPro" id="IPR029000">
    <property type="entry name" value="Cyclophilin-like_dom_sf"/>
</dbReference>
<feature type="domain" description="PPIase cyclophilin-type" evidence="1">
    <location>
        <begin position="45"/>
        <end position="116"/>
    </location>
</feature>
<evidence type="ECO:0000313" key="3">
    <source>
        <dbReference type="EMBL" id="KAK5982006.1"/>
    </source>
</evidence>
<name>A0AAN8IFH0_TRICO</name>
<dbReference type="EMBL" id="WIXE01022610">
    <property type="protein sequence ID" value="KAK5967322.1"/>
    <property type="molecule type" value="Genomic_DNA"/>
</dbReference>
<comment type="caution">
    <text evidence="2">The sequence shown here is derived from an EMBL/GenBank/DDBJ whole genome shotgun (WGS) entry which is preliminary data.</text>
</comment>
<dbReference type="Pfam" id="PF00160">
    <property type="entry name" value="Pro_isomerase"/>
    <property type="match status" value="1"/>
</dbReference>
<dbReference type="GO" id="GO:0003755">
    <property type="term" value="F:peptidyl-prolyl cis-trans isomerase activity"/>
    <property type="evidence" value="ECO:0007669"/>
    <property type="project" value="InterPro"/>
</dbReference>
<evidence type="ECO:0000313" key="4">
    <source>
        <dbReference type="Proteomes" id="UP001331761"/>
    </source>
</evidence>
<dbReference type="AlphaFoldDB" id="A0AAN8IFH0"/>
<dbReference type="Gene3D" id="2.40.100.10">
    <property type="entry name" value="Cyclophilin-like"/>
    <property type="match status" value="1"/>
</dbReference>
<dbReference type="InterPro" id="IPR002130">
    <property type="entry name" value="Cyclophilin-type_PPIase_dom"/>
</dbReference>
<reference evidence="2 4" key="1">
    <citation type="submission" date="2019-10" db="EMBL/GenBank/DDBJ databases">
        <title>Assembly and Annotation for the nematode Trichostrongylus colubriformis.</title>
        <authorList>
            <person name="Martin J."/>
        </authorList>
    </citation>
    <scope>NUCLEOTIDE SEQUENCE [LARGE SCALE GENOMIC DNA]</scope>
    <source>
        <strain evidence="2">G859</strain>
        <tissue evidence="2">Whole worm</tissue>
    </source>
</reference>
<protein>
    <submittedName>
        <fullName evidence="2">PPIase cyclophilin-type domain-containing protein</fullName>
    </submittedName>
</protein>
<dbReference type="Proteomes" id="UP001331761">
    <property type="component" value="Unassembled WGS sequence"/>
</dbReference>
<accession>A0AAN8IFH0</accession>
<organism evidence="2 4">
    <name type="scientific">Trichostrongylus colubriformis</name>
    <name type="common">Black scour worm</name>
    <dbReference type="NCBI Taxonomy" id="6319"/>
    <lineage>
        <taxon>Eukaryota</taxon>
        <taxon>Metazoa</taxon>
        <taxon>Ecdysozoa</taxon>
        <taxon>Nematoda</taxon>
        <taxon>Chromadorea</taxon>
        <taxon>Rhabditida</taxon>
        <taxon>Rhabditina</taxon>
        <taxon>Rhabditomorpha</taxon>
        <taxon>Strongyloidea</taxon>
        <taxon>Trichostrongylidae</taxon>
        <taxon>Trichostrongylus</taxon>
    </lineage>
</organism>
<evidence type="ECO:0000259" key="1">
    <source>
        <dbReference type="Pfam" id="PF00160"/>
    </source>
</evidence>
<dbReference type="EMBL" id="WIXE01005641">
    <property type="protein sequence ID" value="KAK5982006.1"/>
    <property type="molecule type" value="Genomic_DNA"/>
</dbReference>
<evidence type="ECO:0000313" key="2">
    <source>
        <dbReference type="EMBL" id="KAK5967322.1"/>
    </source>
</evidence>
<gene>
    <name evidence="2" type="ORF">GCK32_013840</name>
    <name evidence="3" type="ORF">GCK32_018359</name>
</gene>